<dbReference type="RefSeq" id="XP_033530576.1">
    <property type="nucleotide sequence ID" value="XM_033674147.1"/>
</dbReference>
<dbReference type="Proteomes" id="UP000504638">
    <property type="component" value="Unplaced"/>
</dbReference>
<evidence type="ECO:0000313" key="4">
    <source>
        <dbReference type="RefSeq" id="XP_033530576.1"/>
    </source>
</evidence>
<evidence type="ECO:0000256" key="1">
    <source>
        <dbReference type="SAM" id="MobiDB-lite"/>
    </source>
</evidence>
<dbReference type="AlphaFoldDB" id="A0A6G1FSU9"/>
<reference evidence="4" key="2">
    <citation type="submission" date="2020-04" db="EMBL/GenBank/DDBJ databases">
        <authorList>
            <consortium name="NCBI Genome Project"/>
        </authorList>
    </citation>
    <scope>NUCLEOTIDE SEQUENCE</scope>
    <source>
        <strain evidence="4">CBS 781.70</strain>
    </source>
</reference>
<evidence type="ECO:0000313" key="3">
    <source>
        <dbReference type="Proteomes" id="UP000504638"/>
    </source>
</evidence>
<accession>A0A6G1FSU9</accession>
<reference evidence="4" key="3">
    <citation type="submission" date="2025-04" db="UniProtKB">
        <authorList>
            <consortium name="RefSeq"/>
        </authorList>
    </citation>
    <scope>IDENTIFICATION</scope>
    <source>
        <strain evidence="4">CBS 781.70</strain>
    </source>
</reference>
<feature type="region of interest" description="Disordered" evidence="1">
    <location>
        <begin position="50"/>
        <end position="69"/>
    </location>
</feature>
<reference evidence="2 4" key="1">
    <citation type="submission" date="2020-01" db="EMBL/GenBank/DDBJ databases">
        <authorList>
            <consortium name="DOE Joint Genome Institute"/>
            <person name="Haridas S."/>
            <person name="Albert R."/>
            <person name="Binder M."/>
            <person name="Bloem J."/>
            <person name="Labutti K."/>
            <person name="Salamov A."/>
            <person name="Andreopoulos B."/>
            <person name="Baker S.E."/>
            <person name="Barry K."/>
            <person name="Bills G."/>
            <person name="Bluhm B.H."/>
            <person name="Cannon C."/>
            <person name="Castanera R."/>
            <person name="Culley D.E."/>
            <person name="Daum C."/>
            <person name="Ezra D."/>
            <person name="Gonzalez J.B."/>
            <person name="Henrissat B."/>
            <person name="Kuo A."/>
            <person name="Liang C."/>
            <person name="Lipzen A."/>
            <person name="Lutzoni F."/>
            <person name="Magnuson J."/>
            <person name="Mondo S."/>
            <person name="Nolan M."/>
            <person name="Ohm R."/>
            <person name="Pangilinan J."/>
            <person name="Park H.-J."/>
            <person name="Ramirez L."/>
            <person name="Alfaro M."/>
            <person name="Sun H."/>
            <person name="Tritt A."/>
            <person name="Yoshinaga Y."/>
            <person name="Zwiers L.-H."/>
            <person name="Turgeon B.G."/>
            <person name="Goodwin S.B."/>
            <person name="Spatafora J.W."/>
            <person name="Crous P.W."/>
            <person name="Grigoriev I.V."/>
        </authorList>
    </citation>
    <scope>NUCLEOTIDE SEQUENCE</scope>
    <source>
        <strain evidence="2 4">CBS 781.70</strain>
    </source>
</reference>
<keyword evidence="3" id="KW-1185">Reference proteome</keyword>
<dbReference type="GeneID" id="54414717"/>
<protein>
    <submittedName>
        <fullName evidence="2 4">Uncharacterized protein</fullName>
    </submittedName>
</protein>
<gene>
    <name evidence="2 4" type="ORF">P152DRAFT_176970</name>
</gene>
<organism evidence="2">
    <name type="scientific">Eremomyces bilateralis CBS 781.70</name>
    <dbReference type="NCBI Taxonomy" id="1392243"/>
    <lineage>
        <taxon>Eukaryota</taxon>
        <taxon>Fungi</taxon>
        <taxon>Dikarya</taxon>
        <taxon>Ascomycota</taxon>
        <taxon>Pezizomycotina</taxon>
        <taxon>Dothideomycetes</taxon>
        <taxon>Dothideomycetes incertae sedis</taxon>
        <taxon>Eremomycetales</taxon>
        <taxon>Eremomycetaceae</taxon>
        <taxon>Eremomyces</taxon>
    </lineage>
</organism>
<dbReference type="EMBL" id="ML975177">
    <property type="protein sequence ID" value="KAF1808945.1"/>
    <property type="molecule type" value="Genomic_DNA"/>
</dbReference>
<evidence type="ECO:0000313" key="2">
    <source>
        <dbReference type="EMBL" id="KAF1808945.1"/>
    </source>
</evidence>
<sequence>MRELAAQRFFSFVVWEMKWRETADMWVQDHARHHQQRQMLHKDGWNTEWIKRRPEMPTGPGSNRMKRIK</sequence>
<proteinExistence type="predicted"/>
<name>A0A6G1FSU9_9PEZI</name>